<evidence type="ECO:0000313" key="2">
    <source>
        <dbReference type="EMBL" id="CAI9975840.1"/>
    </source>
</evidence>
<dbReference type="Proteomes" id="UP001642409">
    <property type="component" value="Unassembled WGS sequence"/>
</dbReference>
<gene>
    <name evidence="3" type="ORF">HINF_LOCUS20279</name>
    <name evidence="2" type="ORF">HINF_LOCUS63485</name>
</gene>
<proteinExistence type="predicted"/>
<reference evidence="3 4" key="2">
    <citation type="submission" date="2024-07" db="EMBL/GenBank/DDBJ databases">
        <authorList>
            <person name="Akdeniz Z."/>
        </authorList>
    </citation>
    <scope>NUCLEOTIDE SEQUENCE [LARGE SCALE GENOMIC DNA]</scope>
</reference>
<accession>A0AA86RDZ2</accession>
<evidence type="ECO:0000256" key="1">
    <source>
        <dbReference type="SAM" id="MobiDB-lite"/>
    </source>
</evidence>
<protein>
    <submittedName>
        <fullName evidence="3">Hypothetical_protein</fullName>
    </submittedName>
</protein>
<keyword evidence="4" id="KW-1185">Reference proteome</keyword>
<evidence type="ECO:0000313" key="3">
    <source>
        <dbReference type="EMBL" id="CAL6006688.1"/>
    </source>
</evidence>
<dbReference type="EMBL" id="CAXDID020000054">
    <property type="protein sequence ID" value="CAL6006688.1"/>
    <property type="molecule type" value="Genomic_DNA"/>
</dbReference>
<dbReference type="AlphaFoldDB" id="A0AA86RDZ2"/>
<organism evidence="2">
    <name type="scientific">Hexamita inflata</name>
    <dbReference type="NCBI Taxonomy" id="28002"/>
    <lineage>
        <taxon>Eukaryota</taxon>
        <taxon>Metamonada</taxon>
        <taxon>Diplomonadida</taxon>
        <taxon>Hexamitidae</taxon>
        <taxon>Hexamitinae</taxon>
        <taxon>Hexamita</taxon>
    </lineage>
</organism>
<reference evidence="2" key="1">
    <citation type="submission" date="2023-06" db="EMBL/GenBank/DDBJ databases">
        <authorList>
            <person name="Kurt Z."/>
        </authorList>
    </citation>
    <scope>NUCLEOTIDE SEQUENCE</scope>
</reference>
<feature type="region of interest" description="Disordered" evidence="1">
    <location>
        <begin position="1"/>
        <end position="26"/>
    </location>
</feature>
<evidence type="ECO:0000313" key="4">
    <source>
        <dbReference type="Proteomes" id="UP001642409"/>
    </source>
</evidence>
<dbReference type="EMBL" id="CATOUU010001170">
    <property type="protein sequence ID" value="CAI9975840.1"/>
    <property type="molecule type" value="Genomic_DNA"/>
</dbReference>
<name>A0AA86RDZ2_9EUKA</name>
<sequence length="106" mass="12801">MRQQIQTPETQDTSIKPRQKSQVQHSQEIQAQMNTYTRIYWRYILRDNQPTQHQYNYIIYPGNVAERVQLSLWSTGLQQLTNIVPDIFMLVQVLVYMFVQDRRLKI</sequence>
<comment type="caution">
    <text evidence="2">The sequence shown here is derived from an EMBL/GenBank/DDBJ whole genome shotgun (WGS) entry which is preliminary data.</text>
</comment>